<dbReference type="Proteomes" id="UP000075502">
    <property type="component" value="Unassembled WGS sequence"/>
</dbReference>
<evidence type="ECO:0008006" key="3">
    <source>
        <dbReference type="Google" id="ProtNLM"/>
    </source>
</evidence>
<sequence length="127" mass="13483">MGKDRSRSREDARSVVDAGSLFGGTAAGKAQRKERQLCRQVQEAVSDALAALRDDVLQDVWVVQVEPAPDASRLAVVVQVGPGTPPDVAAARLARVAGYVRAEVAGAITRKRAPTLAFQVLPPEEEP</sequence>
<dbReference type="AlphaFoldDB" id="A0A150TI76"/>
<proteinExistence type="predicted"/>
<dbReference type="InterPro" id="IPR023799">
    <property type="entry name" value="RbfA_dom_sf"/>
</dbReference>
<reference evidence="1 2" key="1">
    <citation type="submission" date="2014-02" db="EMBL/GenBank/DDBJ databases">
        <title>The small core and large imbalanced accessory genome model reveals a collaborative survival strategy of Sorangium cellulosum strains in nature.</title>
        <authorList>
            <person name="Han K."/>
            <person name="Peng R."/>
            <person name="Blom J."/>
            <person name="Li Y.-Z."/>
        </authorList>
    </citation>
    <scope>NUCLEOTIDE SEQUENCE [LARGE SCALE GENOMIC DNA]</scope>
    <source>
        <strain evidence="1 2">So0007-03</strain>
    </source>
</reference>
<protein>
    <recommendedName>
        <fullName evidence="3">Ribosome-binding factor A</fullName>
    </recommendedName>
</protein>
<gene>
    <name evidence="1" type="ORF">BE21_47065</name>
</gene>
<name>A0A150TI76_SORCE</name>
<dbReference type="Gene3D" id="3.30.300.20">
    <property type="match status" value="1"/>
</dbReference>
<dbReference type="EMBL" id="JEME01002407">
    <property type="protein sequence ID" value="KYG04385.1"/>
    <property type="molecule type" value="Genomic_DNA"/>
</dbReference>
<evidence type="ECO:0000313" key="1">
    <source>
        <dbReference type="EMBL" id="KYG04385.1"/>
    </source>
</evidence>
<accession>A0A150TI76</accession>
<comment type="caution">
    <text evidence="1">The sequence shown here is derived from an EMBL/GenBank/DDBJ whole genome shotgun (WGS) entry which is preliminary data.</text>
</comment>
<dbReference type="SUPFAM" id="SSF89919">
    <property type="entry name" value="Ribosome-binding factor A, RbfA"/>
    <property type="match status" value="1"/>
</dbReference>
<organism evidence="1 2">
    <name type="scientific">Sorangium cellulosum</name>
    <name type="common">Polyangium cellulosum</name>
    <dbReference type="NCBI Taxonomy" id="56"/>
    <lineage>
        <taxon>Bacteria</taxon>
        <taxon>Pseudomonadati</taxon>
        <taxon>Myxococcota</taxon>
        <taxon>Polyangia</taxon>
        <taxon>Polyangiales</taxon>
        <taxon>Polyangiaceae</taxon>
        <taxon>Sorangium</taxon>
    </lineage>
</organism>
<dbReference type="InterPro" id="IPR015946">
    <property type="entry name" value="KH_dom-like_a/b"/>
</dbReference>
<evidence type="ECO:0000313" key="2">
    <source>
        <dbReference type="Proteomes" id="UP000075502"/>
    </source>
</evidence>